<dbReference type="PROSITE" id="PS00041">
    <property type="entry name" value="HTH_ARAC_FAMILY_1"/>
    <property type="match status" value="1"/>
</dbReference>
<evidence type="ECO:0000256" key="1">
    <source>
        <dbReference type="ARBA" id="ARBA00023015"/>
    </source>
</evidence>
<dbReference type="InterPro" id="IPR018060">
    <property type="entry name" value="HTH_AraC"/>
</dbReference>
<dbReference type="InterPro" id="IPR009057">
    <property type="entry name" value="Homeodomain-like_sf"/>
</dbReference>
<protein>
    <submittedName>
        <fullName evidence="8">Helix-turn-helix transcriptional regulator</fullName>
    </submittedName>
</protein>
<evidence type="ECO:0000256" key="3">
    <source>
        <dbReference type="ARBA" id="ARBA00023163"/>
    </source>
</evidence>
<comment type="caution">
    <text evidence="8">The sequence shown here is derived from an EMBL/GenBank/DDBJ whole genome shotgun (WGS) entry which is preliminary data.</text>
</comment>
<evidence type="ECO:0000256" key="5">
    <source>
        <dbReference type="SAM" id="MobiDB-lite"/>
    </source>
</evidence>
<accession>A0A7V7UWR3</accession>
<organism evidence="8 9">
    <name type="scientific">Bacillus mesophilum</name>
    <dbReference type="NCBI Taxonomy" id="1071718"/>
    <lineage>
        <taxon>Bacteria</taxon>
        <taxon>Bacillati</taxon>
        <taxon>Bacillota</taxon>
        <taxon>Bacilli</taxon>
        <taxon>Bacillales</taxon>
        <taxon>Bacillaceae</taxon>
        <taxon>Bacillus</taxon>
    </lineage>
</organism>
<dbReference type="InterPro" id="IPR018062">
    <property type="entry name" value="HTH_AraC-typ_CS"/>
</dbReference>
<evidence type="ECO:0000313" key="8">
    <source>
        <dbReference type="EMBL" id="KAB2335035.1"/>
    </source>
</evidence>
<keyword evidence="9" id="KW-1185">Reference proteome</keyword>
<feature type="domain" description="HTH araC/xylS-type" evidence="6">
    <location>
        <begin position="384"/>
        <end position="483"/>
    </location>
</feature>
<dbReference type="OrthoDB" id="2563880at2"/>
<dbReference type="PANTHER" id="PTHR43280:SF2">
    <property type="entry name" value="HTH-TYPE TRANSCRIPTIONAL REGULATOR EXSA"/>
    <property type="match status" value="1"/>
</dbReference>
<comment type="caution">
    <text evidence="4">Lacks conserved residue(s) required for the propagation of feature annotation.</text>
</comment>
<feature type="compositionally biased region" description="Basic and acidic residues" evidence="5">
    <location>
        <begin position="487"/>
        <end position="498"/>
    </location>
</feature>
<dbReference type="GO" id="GO:0003700">
    <property type="term" value="F:DNA-binding transcription factor activity"/>
    <property type="evidence" value="ECO:0007669"/>
    <property type="project" value="InterPro"/>
</dbReference>
<dbReference type="PROSITE" id="PS01124">
    <property type="entry name" value="HTH_ARAC_FAMILY_2"/>
    <property type="match status" value="1"/>
</dbReference>
<dbReference type="Gene3D" id="1.10.10.60">
    <property type="entry name" value="Homeodomain-like"/>
    <property type="match status" value="2"/>
</dbReference>
<reference evidence="8 9" key="1">
    <citation type="journal article" date="2014" name="Arch. Microbiol.">
        <title>Bacillus mesophilum sp. nov., strain IITR-54T, a novel 4-chlorobiphenyl dechlorinating bacterium.</title>
        <authorList>
            <person name="Manickam N."/>
            <person name="Singh N.K."/>
            <person name="Bajaj A."/>
            <person name="Kumar R.M."/>
            <person name="Kaur G."/>
            <person name="Kaur N."/>
            <person name="Bala M."/>
            <person name="Kumar A."/>
            <person name="Mayilraj S."/>
        </authorList>
    </citation>
    <scope>NUCLEOTIDE SEQUENCE [LARGE SCALE GENOMIC DNA]</scope>
    <source>
        <strain evidence="8 9">IITR-54</strain>
    </source>
</reference>
<evidence type="ECO:0000256" key="2">
    <source>
        <dbReference type="ARBA" id="ARBA00023125"/>
    </source>
</evidence>
<name>A0A7V7UWR3_9BACI</name>
<evidence type="ECO:0000256" key="4">
    <source>
        <dbReference type="PROSITE-ProRule" id="PRU00169"/>
    </source>
</evidence>
<evidence type="ECO:0000313" key="9">
    <source>
        <dbReference type="Proteomes" id="UP000441354"/>
    </source>
</evidence>
<dbReference type="SMART" id="SM00342">
    <property type="entry name" value="HTH_ARAC"/>
    <property type="match status" value="1"/>
</dbReference>
<dbReference type="PANTHER" id="PTHR43280">
    <property type="entry name" value="ARAC-FAMILY TRANSCRIPTIONAL REGULATOR"/>
    <property type="match status" value="1"/>
</dbReference>
<dbReference type="RefSeq" id="WP_151571718.1">
    <property type="nucleotide sequence ID" value="NZ_WBOT01000001.1"/>
</dbReference>
<keyword evidence="1" id="KW-0805">Transcription regulation</keyword>
<dbReference type="Proteomes" id="UP000441354">
    <property type="component" value="Unassembled WGS sequence"/>
</dbReference>
<sequence>MKIFIIDRDENEARGLQWYLKSYLLNRVEVIILESMLQLNKKKEEMIPDIIIFEMELIQQPNDFSLLGYLREKGADLYALTAEPLFKHGLKAIQMQVNQLFVKPVDLELLKEIINTSRSERVSDELGISEIENSDHFYMQLFSSSKDLFPKKNQLFFLIESDNRKDNISLYKWLNEIAGFENLKMYPLSKRIICVSDFVEIAEFEHRARTIMREWSFINGTYINIAVYDGVPVTLNQLYSKMKKSLNQRFYKGFEHIFYVSKHLVVKHLDPLLTPEDQQLWITSLENHDISSIKNFLYTLSAQASYYEEDLIRIYLTSVLAQIRRFMKKYDFQLKQDLEEKYLKLFRIILEHPILYTIIQEMILFTQLLMKHAKNEKEKANYGKLTADLINDQYTNTAFSLSSAADQLGITPNYLSSVFSKYHEIPFKRYLQHYRLEQSKKTLIHTELSISEVAHANGFEDPNYYSKTFKEYAGLPPNRFRKRHRRKEEGTGELHNIDAEVSLG</sequence>
<proteinExistence type="predicted"/>
<dbReference type="InterPro" id="IPR001789">
    <property type="entry name" value="Sig_transdc_resp-reg_receiver"/>
</dbReference>
<dbReference type="GO" id="GO:0000160">
    <property type="term" value="P:phosphorelay signal transduction system"/>
    <property type="evidence" value="ECO:0007669"/>
    <property type="project" value="InterPro"/>
</dbReference>
<keyword evidence="3" id="KW-0804">Transcription</keyword>
<dbReference type="PROSITE" id="PS50110">
    <property type="entry name" value="RESPONSE_REGULATORY"/>
    <property type="match status" value="1"/>
</dbReference>
<gene>
    <name evidence="8" type="ORF">F7732_00200</name>
</gene>
<keyword evidence="2" id="KW-0238">DNA-binding</keyword>
<feature type="domain" description="Response regulatory" evidence="7">
    <location>
        <begin position="2"/>
        <end position="118"/>
    </location>
</feature>
<evidence type="ECO:0000259" key="7">
    <source>
        <dbReference type="PROSITE" id="PS50110"/>
    </source>
</evidence>
<evidence type="ECO:0000259" key="6">
    <source>
        <dbReference type="PROSITE" id="PS01124"/>
    </source>
</evidence>
<dbReference type="SUPFAM" id="SSF46689">
    <property type="entry name" value="Homeodomain-like"/>
    <property type="match status" value="1"/>
</dbReference>
<dbReference type="Gene3D" id="3.40.50.2300">
    <property type="match status" value="1"/>
</dbReference>
<dbReference type="GO" id="GO:0043565">
    <property type="term" value="F:sequence-specific DNA binding"/>
    <property type="evidence" value="ECO:0007669"/>
    <property type="project" value="InterPro"/>
</dbReference>
<feature type="region of interest" description="Disordered" evidence="5">
    <location>
        <begin position="484"/>
        <end position="504"/>
    </location>
</feature>
<dbReference type="InterPro" id="IPR011006">
    <property type="entry name" value="CheY-like_superfamily"/>
</dbReference>
<dbReference type="EMBL" id="WBOT01000001">
    <property type="protein sequence ID" value="KAB2335035.1"/>
    <property type="molecule type" value="Genomic_DNA"/>
</dbReference>
<dbReference type="SUPFAM" id="SSF52172">
    <property type="entry name" value="CheY-like"/>
    <property type="match status" value="1"/>
</dbReference>
<dbReference type="AlphaFoldDB" id="A0A7V7UWR3"/>
<dbReference type="Pfam" id="PF12833">
    <property type="entry name" value="HTH_18"/>
    <property type="match status" value="1"/>
</dbReference>